<proteinExistence type="predicted"/>
<dbReference type="Pfam" id="PF15099">
    <property type="entry name" value="PIRT"/>
    <property type="match status" value="1"/>
</dbReference>
<keyword evidence="4 5" id="KW-0472">Membrane</keyword>
<evidence type="ECO:0000256" key="2">
    <source>
        <dbReference type="ARBA" id="ARBA00022692"/>
    </source>
</evidence>
<dbReference type="PANTHER" id="PTHR16100">
    <property type="entry name" value="PHOSPHOINOSITIDE-INTERACTING PROTEIN FAMILY MEMBER"/>
    <property type="match status" value="1"/>
</dbReference>
<dbReference type="OMA" id="MQTDEAG"/>
<evidence type="ECO:0000256" key="3">
    <source>
        <dbReference type="ARBA" id="ARBA00022989"/>
    </source>
</evidence>
<dbReference type="AlphaFoldDB" id="A0A671UX55"/>
<feature type="transmembrane region" description="Helical" evidence="5">
    <location>
        <begin position="66"/>
        <end position="89"/>
    </location>
</feature>
<dbReference type="PANTHER" id="PTHR16100:SF3">
    <property type="match status" value="1"/>
</dbReference>
<reference evidence="6" key="3">
    <citation type="submission" date="2025-09" db="UniProtKB">
        <authorList>
            <consortium name="Ensembl"/>
        </authorList>
    </citation>
    <scope>IDENTIFICATION</scope>
</reference>
<comment type="subcellular location">
    <subcellularLocation>
        <location evidence="1">Membrane</location>
        <topology evidence="1">Multi-pass membrane protein</topology>
    </subcellularLocation>
</comment>
<evidence type="ECO:0000313" key="7">
    <source>
        <dbReference type="Proteomes" id="UP000472265"/>
    </source>
</evidence>
<accession>A0A671UX55</accession>
<sequence length="117" mass="13178">MYPTLKKQQKKTFYTYSQLKTVLLGRAAPSGWLPFFKPILAVSFGTLLFVLGTTLSLLYFTQVGNIPYLLGPLFLAAGLMFLVTGLVWIPVLKESLEHHALIKVSHGKELQVEHKHH</sequence>
<reference evidence="6" key="2">
    <citation type="submission" date="2025-08" db="UniProtKB">
        <authorList>
            <consortium name="Ensembl"/>
        </authorList>
    </citation>
    <scope>IDENTIFICATION</scope>
</reference>
<dbReference type="InterPro" id="IPR028068">
    <property type="entry name" value="PIRT"/>
</dbReference>
<dbReference type="Ensembl" id="ENSSAUT00010020078.1">
    <property type="protein sequence ID" value="ENSSAUP00010019002.1"/>
    <property type="gene ID" value="ENSSAUG00010008572.1"/>
</dbReference>
<feature type="transmembrane region" description="Helical" evidence="5">
    <location>
        <begin position="39"/>
        <end position="60"/>
    </location>
</feature>
<name>A0A671UX55_SPAAU</name>
<dbReference type="InParanoid" id="A0A671UX55"/>
<keyword evidence="7" id="KW-1185">Reference proteome</keyword>
<evidence type="ECO:0000256" key="4">
    <source>
        <dbReference type="ARBA" id="ARBA00023136"/>
    </source>
</evidence>
<organism evidence="6 7">
    <name type="scientific">Sparus aurata</name>
    <name type="common">Gilthead sea bream</name>
    <dbReference type="NCBI Taxonomy" id="8175"/>
    <lineage>
        <taxon>Eukaryota</taxon>
        <taxon>Metazoa</taxon>
        <taxon>Chordata</taxon>
        <taxon>Craniata</taxon>
        <taxon>Vertebrata</taxon>
        <taxon>Euteleostomi</taxon>
        <taxon>Actinopterygii</taxon>
        <taxon>Neopterygii</taxon>
        <taxon>Teleostei</taxon>
        <taxon>Neoteleostei</taxon>
        <taxon>Acanthomorphata</taxon>
        <taxon>Eupercaria</taxon>
        <taxon>Spariformes</taxon>
        <taxon>Sparidae</taxon>
        <taxon>Sparus</taxon>
    </lineage>
</organism>
<keyword evidence="2 5" id="KW-0812">Transmembrane</keyword>
<evidence type="ECO:0000256" key="1">
    <source>
        <dbReference type="ARBA" id="ARBA00004141"/>
    </source>
</evidence>
<protein>
    <submittedName>
        <fullName evidence="6">Uncharacterized protein</fullName>
    </submittedName>
</protein>
<dbReference type="Proteomes" id="UP000472265">
    <property type="component" value="Chromosome 23"/>
</dbReference>
<evidence type="ECO:0000313" key="6">
    <source>
        <dbReference type="Ensembl" id="ENSSAUP00010019002.1"/>
    </source>
</evidence>
<dbReference type="GeneTree" id="ENSGT01030000234862"/>
<dbReference type="GO" id="GO:0005886">
    <property type="term" value="C:plasma membrane"/>
    <property type="evidence" value="ECO:0007669"/>
    <property type="project" value="TreeGrafter"/>
</dbReference>
<reference evidence="6" key="1">
    <citation type="submission" date="2021-04" db="EMBL/GenBank/DDBJ databases">
        <authorList>
            <consortium name="Wellcome Sanger Institute Data Sharing"/>
        </authorList>
    </citation>
    <scope>NUCLEOTIDE SEQUENCE [LARGE SCALE GENOMIC DNA]</scope>
</reference>
<evidence type="ECO:0000256" key="5">
    <source>
        <dbReference type="SAM" id="Phobius"/>
    </source>
</evidence>
<keyword evidence="3 5" id="KW-1133">Transmembrane helix</keyword>